<protein>
    <recommendedName>
        <fullName evidence="3">Cysteine-rich transmembrane CYSTM domain-containing protein</fullName>
    </recommendedName>
</protein>
<keyword evidence="2" id="KW-1185">Reference proteome</keyword>
<dbReference type="InParanoid" id="I1BHD4"/>
<gene>
    <name evidence="1" type="ORF">RO3G_00318</name>
</gene>
<dbReference type="EMBL" id="CH476732">
    <property type="protein sequence ID" value="EIE75614.1"/>
    <property type="molecule type" value="Genomic_DNA"/>
</dbReference>
<dbReference type="RefSeq" id="XP_067511010.1">
    <property type="nucleotide sequence ID" value="XM_067654909.1"/>
</dbReference>
<evidence type="ECO:0000313" key="1">
    <source>
        <dbReference type="EMBL" id="EIE75614.1"/>
    </source>
</evidence>
<accession>I1BHD4</accession>
<dbReference type="AlphaFoldDB" id="I1BHD4"/>
<organism evidence="1 2">
    <name type="scientific">Rhizopus delemar (strain RA 99-880 / ATCC MYA-4621 / FGSC 9543 / NRRL 43880)</name>
    <name type="common">Mucormycosis agent</name>
    <name type="synonym">Rhizopus arrhizus var. delemar</name>
    <dbReference type="NCBI Taxonomy" id="246409"/>
    <lineage>
        <taxon>Eukaryota</taxon>
        <taxon>Fungi</taxon>
        <taxon>Fungi incertae sedis</taxon>
        <taxon>Mucoromycota</taxon>
        <taxon>Mucoromycotina</taxon>
        <taxon>Mucoromycetes</taxon>
        <taxon>Mucorales</taxon>
        <taxon>Mucorineae</taxon>
        <taxon>Rhizopodaceae</taxon>
        <taxon>Rhizopus</taxon>
    </lineage>
</organism>
<sequence>MSSPYPPGQQGQYYAPPPQQGGYYQPALLAMCFCCALEEMC</sequence>
<proteinExistence type="predicted"/>
<dbReference type="GeneID" id="93607290"/>
<dbReference type="VEuPathDB" id="FungiDB:RO3G_00318"/>
<name>I1BHD4_RHIO9</name>
<evidence type="ECO:0000313" key="2">
    <source>
        <dbReference type="Proteomes" id="UP000009138"/>
    </source>
</evidence>
<reference evidence="1 2" key="1">
    <citation type="journal article" date="2009" name="PLoS Genet.">
        <title>Genomic analysis of the basal lineage fungus Rhizopus oryzae reveals a whole-genome duplication.</title>
        <authorList>
            <person name="Ma L.-J."/>
            <person name="Ibrahim A.S."/>
            <person name="Skory C."/>
            <person name="Grabherr M.G."/>
            <person name="Burger G."/>
            <person name="Butler M."/>
            <person name="Elias M."/>
            <person name="Idnurm A."/>
            <person name="Lang B.F."/>
            <person name="Sone T."/>
            <person name="Abe A."/>
            <person name="Calvo S.E."/>
            <person name="Corrochano L.M."/>
            <person name="Engels R."/>
            <person name="Fu J."/>
            <person name="Hansberg W."/>
            <person name="Kim J.-M."/>
            <person name="Kodira C.D."/>
            <person name="Koehrsen M.J."/>
            <person name="Liu B."/>
            <person name="Miranda-Saavedra D."/>
            <person name="O'Leary S."/>
            <person name="Ortiz-Castellanos L."/>
            <person name="Poulter R."/>
            <person name="Rodriguez-Romero J."/>
            <person name="Ruiz-Herrera J."/>
            <person name="Shen Y.-Q."/>
            <person name="Zeng Q."/>
            <person name="Galagan J."/>
            <person name="Birren B.W."/>
            <person name="Cuomo C.A."/>
            <person name="Wickes B.L."/>
        </authorList>
    </citation>
    <scope>NUCLEOTIDE SEQUENCE [LARGE SCALE GENOMIC DNA]</scope>
    <source>
        <strain evidence="2">RA 99-880 / ATCC MYA-4621 / FGSC 9543 / NRRL 43880</strain>
    </source>
</reference>
<dbReference type="Proteomes" id="UP000009138">
    <property type="component" value="Unassembled WGS sequence"/>
</dbReference>
<evidence type="ECO:0008006" key="3">
    <source>
        <dbReference type="Google" id="ProtNLM"/>
    </source>
</evidence>